<evidence type="ECO:0000313" key="5">
    <source>
        <dbReference type="Proteomes" id="UP000032120"/>
    </source>
</evidence>
<evidence type="ECO:0000313" key="4">
    <source>
        <dbReference type="EMBL" id="KIP53377.1"/>
    </source>
</evidence>
<feature type="region of interest" description="Disordered" evidence="1">
    <location>
        <begin position="127"/>
        <end position="148"/>
    </location>
</feature>
<keyword evidence="2" id="KW-1133">Transmembrane helix</keyword>
<dbReference type="Proteomes" id="UP000032120">
    <property type="component" value="Unassembled WGS sequence"/>
</dbReference>
<organism evidence="4 5">
    <name type="scientific">Leucobacter komagatae</name>
    <dbReference type="NCBI Taxonomy" id="55969"/>
    <lineage>
        <taxon>Bacteria</taxon>
        <taxon>Bacillati</taxon>
        <taxon>Actinomycetota</taxon>
        <taxon>Actinomycetes</taxon>
        <taxon>Micrococcales</taxon>
        <taxon>Microbacteriaceae</taxon>
        <taxon>Leucobacter</taxon>
    </lineage>
</organism>
<comment type="caution">
    <text evidence="4">The sequence shown here is derived from an EMBL/GenBank/DDBJ whole genome shotgun (WGS) entry which is preliminary data.</text>
</comment>
<dbReference type="AlphaFoldDB" id="A0A0D0IQS2"/>
<evidence type="ECO:0000256" key="1">
    <source>
        <dbReference type="SAM" id="MobiDB-lite"/>
    </source>
</evidence>
<evidence type="ECO:0000259" key="3">
    <source>
        <dbReference type="Pfam" id="PF10756"/>
    </source>
</evidence>
<sequence length="203" mass="21603">MPTDTPRSSVFVSRFNRGMSVAICAVLLVFAISTVWLPGGPERFVGLVPLAALAALSYVGLWLPYLRVGDDSITVRNVLRTVTIPWNALVHVDTKYNLTLHVPGRTVNVFVAPAPGTVTAARLARRSKREGRSLDAPRPGDLSGTDSGDAAALVRTRWAELQHSERVAAGVADTTPVISQWNTGTLAVIVGGVVLSAAALLLW</sequence>
<proteinExistence type="predicted"/>
<gene>
    <name evidence="4" type="ORF">SD72_03915</name>
</gene>
<evidence type="ECO:0000256" key="2">
    <source>
        <dbReference type="SAM" id="Phobius"/>
    </source>
</evidence>
<dbReference type="InterPro" id="IPR019692">
    <property type="entry name" value="CFP-6_PH"/>
</dbReference>
<protein>
    <recommendedName>
        <fullName evidence="3">Low molecular weight protein antigen 6 PH domain-containing protein</fullName>
    </recommendedName>
</protein>
<keyword evidence="5" id="KW-1185">Reference proteome</keyword>
<keyword evidence="2" id="KW-0472">Membrane</keyword>
<accession>A0A0D0IQS2</accession>
<feature type="transmembrane region" description="Helical" evidence="2">
    <location>
        <begin position="20"/>
        <end position="37"/>
    </location>
</feature>
<dbReference type="Pfam" id="PF10756">
    <property type="entry name" value="bPH_6"/>
    <property type="match status" value="1"/>
</dbReference>
<reference evidence="4 5" key="1">
    <citation type="submission" date="2015-01" db="EMBL/GenBank/DDBJ databases">
        <title>Draft genome sequence of Leucobacter komagatae strain VKM ST2845.</title>
        <authorList>
            <person name="Karlyshev A.V."/>
            <person name="Kudryashova E.B."/>
        </authorList>
    </citation>
    <scope>NUCLEOTIDE SEQUENCE [LARGE SCALE GENOMIC DNA]</scope>
    <source>
        <strain evidence="4 5">VKM ST2845</strain>
    </source>
</reference>
<keyword evidence="2" id="KW-0812">Transmembrane</keyword>
<dbReference type="EMBL" id="JXSQ01000003">
    <property type="protein sequence ID" value="KIP53377.1"/>
    <property type="molecule type" value="Genomic_DNA"/>
</dbReference>
<name>A0A0D0IQS2_9MICO</name>
<feature type="transmembrane region" description="Helical" evidence="2">
    <location>
        <begin position="184"/>
        <end position="202"/>
    </location>
</feature>
<feature type="transmembrane region" description="Helical" evidence="2">
    <location>
        <begin position="44"/>
        <end position="65"/>
    </location>
</feature>
<feature type="domain" description="Low molecular weight protein antigen 6 PH" evidence="3">
    <location>
        <begin position="64"/>
        <end position="129"/>
    </location>
</feature>